<dbReference type="Pfam" id="PF00300">
    <property type="entry name" value="His_Phos_1"/>
    <property type="match status" value="1"/>
</dbReference>
<dbReference type="SUPFAM" id="SSF53254">
    <property type="entry name" value="Phosphoglycerate mutase-like"/>
    <property type="match status" value="1"/>
</dbReference>
<dbReference type="InterPro" id="IPR013078">
    <property type="entry name" value="His_Pase_superF_clade-1"/>
</dbReference>
<dbReference type="Gene3D" id="3.40.50.1240">
    <property type="entry name" value="Phosphoglycerate mutase-like"/>
    <property type="match status" value="1"/>
</dbReference>
<dbReference type="PANTHER" id="PTHR46517:SF1">
    <property type="entry name" value="FRUCTOSE-2,6-BISPHOSPHATASE TIGAR"/>
    <property type="match status" value="1"/>
</dbReference>
<evidence type="ECO:0000256" key="1">
    <source>
        <dbReference type="ARBA" id="ARBA00022801"/>
    </source>
</evidence>
<accession>A0A848ML74</accession>
<sequence length="205" mass="23129">MRLFLFRHGLSNANKARLVTGTPEDSLSFEGIVQAKRLATWVEEVNIKADFYTFSHWQRAQQTAKCIFADVSWYEDRRIGETFAGSVADLPLQQFLHEQPDFYLNPENHYPDGESHLDLQQRVKTWFHELVDSSYRNVVAVTHAGPIACILHDILDIPMSRFPAILPQNATLTVIDAERKGGKIVTKLIGLSLGATENLHASLKG</sequence>
<evidence type="ECO:0000256" key="2">
    <source>
        <dbReference type="PIRSR" id="PIRSR613078-2"/>
    </source>
</evidence>
<dbReference type="GO" id="GO:0005829">
    <property type="term" value="C:cytosol"/>
    <property type="evidence" value="ECO:0007669"/>
    <property type="project" value="TreeGrafter"/>
</dbReference>
<dbReference type="PANTHER" id="PTHR46517">
    <property type="entry name" value="FRUCTOSE-2,6-BISPHOSPHATASE TIGAR"/>
    <property type="match status" value="1"/>
</dbReference>
<organism evidence="3 4">
    <name type="scientific">Rouxiella aceris</name>
    <dbReference type="NCBI Taxonomy" id="2703884"/>
    <lineage>
        <taxon>Bacteria</taxon>
        <taxon>Pseudomonadati</taxon>
        <taxon>Pseudomonadota</taxon>
        <taxon>Gammaproteobacteria</taxon>
        <taxon>Enterobacterales</taxon>
        <taxon>Yersiniaceae</taxon>
        <taxon>Rouxiella</taxon>
    </lineage>
</organism>
<dbReference type="GO" id="GO:0043456">
    <property type="term" value="P:regulation of pentose-phosphate shunt"/>
    <property type="evidence" value="ECO:0007669"/>
    <property type="project" value="TreeGrafter"/>
</dbReference>
<keyword evidence="4" id="KW-1185">Reference proteome</keyword>
<keyword evidence="1" id="KW-0378">Hydrolase</keyword>
<evidence type="ECO:0000313" key="3">
    <source>
        <dbReference type="EMBL" id="NMP27996.1"/>
    </source>
</evidence>
<dbReference type="RefSeq" id="WP_169403700.1">
    <property type="nucleotide sequence ID" value="NZ_JAADJU010000007.1"/>
</dbReference>
<feature type="binding site" evidence="2">
    <location>
        <begin position="7"/>
        <end position="14"/>
    </location>
    <ligand>
        <name>substrate</name>
    </ligand>
</feature>
<dbReference type="SMART" id="SM00855">
    <property type="entry name" value="PGAM"/>
    <property type="match status" value="1"/>
</dbReference>
<evidence type="ECO:0000313" key="4">
    <source>
        <dbReference type="Proteomes" id="UP000585363"/>
    </source>
</evidence>
<dbReference type="Proteomes" id="UP000585363">
    <property type="component" value="Unassembled WGS sequence"/>
</dbReference>
<dbReference type="AlphaFoldDB" id="A0A848ML74"/>
<name>A0A848ML74_9GAMM</name>
<proteinExistence type="predicted"/>
<dbReference type="GO" id="GO:0045820">
    <property type="term" value="P:negative regulation of glycolytic process"/>
    <property type="evidence" value="ECO:0007669"/>
    <property type="project" value="TreeGrafter"/>
</dbReference>
<dbReference type="GO" id="GO:0004331">
    <property type="term" value="F:fructose-2,6-bisphosphate 2-phosphatase activity"/>
    <property type="evidence" value="ECO:0007669"/>
    <property type="project" value="TreeGrafter"/>
</dbReference>
<protein>
    <submittedName>
        <fullName evidence="3">Histidine phosphatase family protein</fullName>
    </submittedName>
</protein>
<dbReference type="EMBL" id="JAADJU010000007">
    <property type="protein sequence ID" value="NMP27996.1"/>
    <property type="molecule type" value="Genomic_DNA"/>
</dbReference>
<reference evidence="3 4" key="2">
    <citation type="submission" date="2020-06" db="EMBL/GenBank/DDBJ databases">
        <title>Polyphasic characterization of a Rahnella strain isolated from tree sap.</title>
        <authorList>
            <person name="Kim I.S."/>
        </authorList>
    </citation>
    <scope>NUCLEOTIDE SEQUENCE [LARGE SCALE GENOMIC DNA]</scope>
    <source>
        <strain evidence="3 4">SAP-1</strain>
    </source>
</reference>
<reference evidence="3 4" key="1">
    <citation type="submission" date="2020-01" db="EMBL/GenBank/DDBJ databases">
        <authorList>
            <person name="Lee S.D."/>
        </authorList>
    </citation>
    <scope>NUCLEOTIDE SEQUENCE [LARGE SCALE GENOMIC DNA]</scope>
    <source>
        <strain evidence="3 4">SAP-1</strain>
    </source>
</reference>
<dbReference type="InterPro" id="IPR051695">
    <property type="entry name" value="Phosphoglycerate_Mutase"/>
</dbReference>
<feature type="binding site" evidence="2">
    <location>
        <position position="59"/>
    </location>
    <ligand>
        <name>substrate</name>
    </ligand>
</feature>
<feature type="binding site" evidence="2">
    <location>
        <begin position="20"/>
        <end position="21"/>
    </location>
    <ligand>
        <name>substrate</name>
    </ligand>
</feature>
<comment type="caution">
    <text evidence="3">The sequence shown here is derived from an EMBL/GenBank/DDBJ whole genome shotgun (WGS) entry which is preliminary data.</text>
</comment>
<dbReference type="CDD" id="cd07067">
    <property type="entry name" value="HP_PGM_like"/>
    <property type="match status" value="1"/>
</dbReference>
<dbReference type="InterPro" id="IPR029033">
    <property type="entry name" value="His_PPase_superfam"/>
</dbReference>
<gene>
    <name evidence="3" type="ORF">GW590_14135</name>
</gene>